<organism evidence="1 2">
    <name type="scientific">Rubroshorea leprosula</name>
    <dbReference type="NCBI Taxonomy" id="152421"/>
    <lineage>
        <taxon>Eukaryota</taxon>
        <taxon>Viridiplantae</taxon>
        <taxon>Streptophyta</taxon>
        <taxon>Embryophyta</taxon>
        <taxon>Tracheophyta</taxon>
        <taxon>Spermatophyta</taxon>
        <taxon>Magnoliopsida</taxon>
        <taxon>eudicotyledons</taxon>
        <taxon>Gunneridae</taxon>
        <taxon>Pentapetalae</taxon>
        <taxon>rosids</taxon>
        <taxon>malvids</taxon>
        <taxon>Malvales</taxon>
        <taxon>Dipterocarpaceae</taxon>
        <taxon>Rubroshorea</taxon>
    </lineage>
</organism>
<name>A0AAV5K0W7_9ROSI</name>
<evidence type="ECO:0000313" key="2">
    <source>
        <dbReference type="Proteomes" id="UP001054252"/>
    </source>
</evidence>
<sequence>METRPSPKARSSITPQTLKFKDTFLHRIADDRSENIKMTPMM</sequence>
<keyword evidence="2" id="KW-1185">Reference proteome</keyword>
<reference evidence="1 2" key="1">
    <citation type="journal article" date="2021" name="Commun. Biol.">
        <title>The genome of Shorea leprosula (Dipterocarpaceae) highlights the ecological relevance of drought in aseasonal tropical rainforests.</title>
        <authorList>
            <person name="Ng K.K.S."/>
            <person name="Kobayashi M.J."/>
            <person name="Fawcett J.A."/>
            <person name="Hatakeyama M."/>
            <person name="Paape T."/>
            <person name="Ng C.H."/>
            <person name="Ang C.C."/>
            <person name="Tnah L.H."/>
            <person name="Lee C.T."/>
            <person name="Nishiyama T."/>
            <person name="Sese J."/>
            <person name="O'Brien M.J."/>
            <person name="Copetti D."/>
            <person name="Mohd Noor M.I."/>
            <person name="Ong R.C."/>
            <person name="Putra M."/>
            <person name="Sireger I.Z."/>
            <person name="Indrioko S."/>
            <person name="Kosugi Y."/>
            <person name="Izuno A."/>
            <person name="Isagi Y."/>
            <person name="Lee S.L."/>
            <person name="Shimizu K.K."/>
        </authorList>
    </citation>
    <scope>NUCLEOTIDE SEQUENCE [LARGE SCALE GENOMIC DNA]</scope>
    <source>
        <strain evidence="1">214</strain>
    </source>
</reference>
<proteinExistence type="predicted"/>
<accession>A0AAV5K0W7</accession>
<gene>
    <name evidence="1" type="ORF">SLEP1_g28465</name>
</gene>
<protein>
    <submittedName>
        <fullName evidence="1">Uncharacterized protein</fullName>
    </submittedName>
</protein>
<dbReference type="Proteomes" id="UP001054252">
    <property type="component" value="Unassembled WGS sequence"/>
</dbReference>
<dbReference type="AlphaFoldDB" id="A0AAV5K0W7"/>
<evidence type="ECO:0000313" key="1">
    <source>
        <dbReference type="EMBL" id="GKV18035.1"/>
    </source>
</evidence>
<comment type="caution">
    <text evidence="1">The sequence shown here is derived from an EMBL/GenBank/DDBJ whole genome shotgun (WGS) entry which is preliminary data.</text>
</comment>
<dbReference type="EMBL" id="BPVZ01000049">
    <property type="protein sequence ID" value="GKV18035.1"/>
    <property type="molecule type" value="Genomic_DNA"/>
</dbReference>